<dbReference type="EMBL" id="ACCJ01000135">
    <property type="protein sequence ID" value="EEG55640.1"/>
    <property type="molecule type" value="Genomic_DNA"/>
</dbReference>
<keyword evidence="3 15" id="KW-0436">Ligase</keyword>
<comment type="similarity">
    <text evidence="1 11 12">Belongs to the glutamine synthetase family.</text>
</comment>
<feature type="binding site" evidence="9">
    <location>
        <position position="291"/>
    </location>
    <ligand>
        <name>Mg(2+)</name>
        <dbReference type="ChEBI" id="CHEBI:18420"/>
        <label>1</label>
    </ligand>
</feature>
<comment type="cofactor">
    <cofactor evidence="9">
        <name>Mg(2+)</name>
        <dbReference type="ChEBI" id="CHEBI:18420"/>
    </cofactor>
    <text evidence="9">Binds 2 Mg(2+) ions per subunit.</text>
</comment>
<keyword evidence="16" id="KW-1185">Reference proteome</keyword>
<sequence>MLIISLITNAFREHTNFGGENMSKSTEVLQICQEQGIKMIDFKMTDLNGRWRHITIPVERFNEDIFTQGIGFDGSNYGYAPVEKSDMVFIPDPETAVVDPFTEIPTLTMCGDVCVIGKENRPFDQYPRNVSLRAIQYMKDQGIADQMLIGPEFEFHLFDNVSYMVEPQRMAFTVDTRQASWNSGRETADNKGFQVPGGGGYHIAAPQDVAYTLRSKMCMLLQDWGVDVKYHHHEVGGSGQMEIEVELGDMVDMADKTMIIKYVIHNAAVQDGRTATFMPKPIYKEAGNGMHVHMLLLKDGEPVFYDENGYSGLSRTAHYFIGGLLKHVPSLCAFTNPSTNSFKRLVPGFEAPVTIGYATSNRSAVIRIPAYAKTPKAKRFELRNPDATANPYYAYAAILMAGLDGIKNQIDPEAHGWGPFDCNLYDLPEDEKAKIQSLPKTLDEALDALEADHDYLTAGGVFPERLIEIWLGKKRQESRELSQIPHPAEFQRYFDL</sequence>
<dbReference type="PROSITE" id="PS51986">
    <property type="entry name" value="GS_BETA_GRASP"/>
    <property type="match status" value="1"/>
</dbReference>
<feature type="binding site" evidence="9">
    <location>
        <position position="234"/>
    </location>
    <ligand>
        <name>Mg(2+)</name>
        <dbReference type="ChEBI" id="CHEBI:18420"/>
        <label>1</label>
    </ligand>
</feature>
<feature type="modified residue" description="O-AMP-tyrosine" evidence="10">
    <location>
        <position position="425"/>
    </location>
</feature>
<dbReference type="GO" id="GO:0019740">
    <property type="term" value="P:nitrogen utilization"/>
    <property type="evidence" value="ECO:0007669"/>
    <property type="project" value="TreeGrafter"/>
</dbReference>
<evidence type="ECO:0000313" key="16">
    <source>
        <dbReference type="Proteomes" id="UP000004756"/>
    </source>
</evidence>
<evidence type="ECO:0000256" key="1">
    <source>
        <dbReference type="ARBA" id="ARBA00009897"/>
    </source>
</evidence>
<dbReference type="SUPFAM" id="SSF55931">
    <property type="entry name" value="Glutamine synthetase/guanido kinase"/>
    <property type="match status" value="1"/>
</dbReference>
<keyword evidence="4 8" id="KW-0547">Nucleotide-binding</keyword>
<dbReference type="Gene3D" id="3.30.590.10">
    <property type="entry name" value="Glutamine synthetase/guanido kinase, catalytic domain"/>
    <property type="match status" value="1"/>
</dbReference>
<feature type="domain" description="GS beta-grasp" evidence="13">
    <location>
        <begin position="35"/>
        <end position="118"/>
    </location>
</feature>
<dbReference type="AlphaFoldDB" id="C0CZ58"/>
<feature type="binding site" evidence="7">
    <location>
        <position position="344"/>
    </location>
    <ligand>
        <name>L-glutamate</name>
        <dbReference type="ChEBI" id="CHEBI:29985"/>
    </ligand>
</feature>
<protein>
    <recommendedName>
        <fullName evidence="2">glutamine synthetase</fullName>
        <ecNumber evidence="2">6.3.1.2</ecNumber>
    </recommendedName>
    <alternativeName>
        <fullName evidence="6">Glutamine synthetase I alpha</fullName>
    </alternativeName>
</protein>
<dbReference type="PROSITE" id="PS51987">
    <property type="entry name" value="GS_CATALYTIC"/>
    <property type="match status" value="1"/>
</dbReference>
<dbReference type="SMART" id="SM01230">
    <property type="entry name" value="Gln-synt_C"/>
    <property type="match status" value="1"/>
</dbReference>
<feature type="binding site" evidence="7">
    <location>
        <position position="383"/>
    </location>
    <ligand>
        <name>L-glutamate</name>
        <dbReference type="ChEBI" id="CHEBI:29985"/>
    </ligand>
</feature>
<dbReference type="GO" id="GO:0004356">
    <property type="term" value="F:glutamine synthetase activity"/>
    <property type="evidence" value="ECO:0007669"/>
    <property type="project" value="UniProtKB-EC"/>
</dbReference>
<dbReference type="InterPro" id="IPR008147">
    <property type="entry name" value="Gln_synt_N"/>
</dbReference>
<keyword evidence="9" id="KW-0460">Magnesium</keyword>
<evidence type="ECO:0000256" key="3">
    <source>
        <dbReference type="ARBA" id="ARBA00022598"/>
    </source>
</evidence>
<evidence type="ECO:0000256" key="6">
    <source>
        <dbReference type="ARBA" id="ARBA00030136"/>
    </source>
</evidence>
<evidence type="ECO:0000256" key="2">
    <source>
        <dbReference type="ARBA" id="ARBA00012937"/>
    </source>
</evidence>
<organism evidence="15 16">
    <name type="scientific">[Clostridium] asparagiforme DSM 15981</name>
    <dbReference type="NCBI Taxonomy" id="518636"/>
    <lineage>
        <taxon>Bacteria</taxon>
        <taxon>Bacillati</taxon>
        <taxon>Bacillota</taxon>
        <taxon>Clostridia</taxon>
        <taxon>Lachnospirales</taxon>
        <taxon>Lachnospiraceae</taxon>
        <taxon>Enterocloster</taxon>
    </lineage>
</organism>
<dbReference type="Gene3D" id="3.10.20.70">
    <property type="entry name" value="Glutamine synthetase, N-terminal domain"/>
    <property type="match status" value="1"/>
</dbReference>
<dbReference type="GO" id="GO:0016020">
    <property type="term" value="C:membrane"/>
    <property type="evidence" value="ECO:0007669"/>
    <property type="project" value="TreeGrafter"/>
</dbReference>
<feature type="binding site" evidence="9">
    <location>
        <position position="154"/>
    </location>
    <ligand>
        <name>Mg(2+)</name>
        <dbReference type="ChEBI" id="CHEBI:18420"/>
        <label>1</label>
    </ligand>
</feature>
<dbReference type="Proteomes" id="UP000004756">
    <property type="component" value="Unassembled WGS sequence"/>
</dbReference>
<evidence type="ECO:0000313" key="15">
    <source>
        <dbReference type="EMBL" id="EEG55640.1"/>
    </source>
</evidence>
<dbReference type="GO" id="GO:0005737">
    <property type="term" value="C:cytoplasm"/>
    <property type="evidence" value="ECO:0007669"/>
    <property type="project" value="TreeGrafter"/>
</dbReference>
<evidence type="ECO:0000256" key="8">
    <source>
        <dbReference type="PIRSR" id="PIRSR604809-2"/>
    </source>
</evidence>
<dbReference type="SUPFAM" id="SSF54368">
    <property type="entry name" value="Glutamine synthetase, N-terminal domain"/>
    <property type="match status" value="1"/>
</dbReference>
<evidence type="ECO:0000256" key="4">
    <source>
        <dbReference type="ARBA" id="ARBA00022741"/>
    </source>
</evidence>
<feature type="binding site" evidence="9">
    <location>
        <position position="152"/>
    </location>
    <ligand>
        <name>Mg(2+)</name>
        <dbReference type="ChEBI" id="CHEBI:18420"/>
        <label>1</label>
    </ligand>
</feature>
<evidence type="ECO:0000256" key="7">
    <source>
        <dbReference type="PIRSR" id="PIRSR604809-1"/>
    </source>
</evidence>
<feature type="binding site" evidence="9">
    <location>
        <position position="242"/>
    </location>
    <ligand>
        <name>Mg(2+)</name>
        <dbReference type="ChEBI" id="CHEBI:18420"/>
        <label>1</label>
    </ligand>
</feature>
<dbReference type="InterPro" id="IPR008146">
    <property type="entry name" value="Gln_synth_cat_dom"/>
</dbReference>
<feature type="binding site" evidence="9">
    <location>
        <position position="381"/>
    </location>
    <ligand>
        <name>Mg(2+)</name>
        <dbReference type="ChEBI" id="CHEBI:18420"/>
        <label>1</label>
    </ligand>
</feature>
<proteinExistence type="inferred from homology"/>
<evidence type="ECO:0000256" key="10">
    <source>
        <dbReference type="PIRSR" id="PIRSR604809-50"/>
    </source>
</evidence>
<evidence type="ECO:0000259" key="13">
    <source>
        <dbReference type="PROSITE" id="PS51986"/>
    </source>
</evidence>
<gene>
    <name evidence="15" type="primary">glnA</name>
    <name evidence="15" type="ORF">CLOSTASPAR_02285</name>
</gene>
<dbReference type="GO" id="GO:0046872">
    <property type="term" value="F:metal ion binding"/>
    <property type="evidence" value="ECO:0007669"/>
    <property type="project" value="UniProtKB-KW"/>
</dbReference>
<dbReference type="InterPro" id="IPR036651">
    <property type="entry name" value="Gln_synt_N_sf"/>
</dbReference>
<evidence type="ECO:0000256" key="12">
    <source>
        <dbReference type="RuleBase" id="RU000384"/>
    </source>
</evidence>
<name>C0CZ58_9FIRM</name>
<dbReference type="EC" id="6.3.1.2" evidence="2"/>
<dbReference type="Pfam" id="PF03951">
    <property type="entry name" value="Gln-synt_N"/>
    <property type="match status" value="1"/>
</dbReference>
<keyword evidence="9" id="KW-0479">Metal-binding</keyword>
<feature type="binding site" evidence="7">
    <location>
        <position position="362"/>
    </location>
    <ligand>
        <name>L-glutamate</name>
        <dbReference type="ChEBI" id="CHEBI:29985"/>
    </ligand>
</feature>
<dbReference type="PANTHER" id="PTHR43407:SF1">
    <property type="entry name" value="LENGSIN"/>
    <property type="match status" value="1"/>
</dbReference>
<evidence type="ECO:0000259" key="14">
    <source>
        <dbReference type="PROSITE" id="PS51987"/>
    </source>
</evidence>
<accession>C0CZ58</accession>
<keyword evidence="5 8" id="KW-0067">ATP-binding</keyword>
<feature type="domain" description="GS catalytic" evidence="14">
    <location>
        <begin position="127"/>
        <end position="496"/>
    </location>
</feature>
<comment type="caution">
    <text evidence="15">The sequence shown here is derived from an EMBL/GenBank/DDBJ whole genome shotgun (WGS) entry which is preliminary data.</text>
</comment>
<dbReference type="HOGENOM" id="CLU_017290_1_2_9"/>
<feature type="binding site" evidence="8">
    <location>
        <position position="362"/>
    </location>
    <ligand>
        <name>ATP</name>
        <dbReference type="ChEBI" id="CHEBI:30616"/>
    </ligand>
</feature>
<evidence type="ECO:0000256" key="5">
    <source>
        <dbReference type="ARBA" id="ARBA00022840"/>
    </source>
</evidence>
<dbReference type="GO" id="GO:0006542">
    <property type="term" value="P:glutamine biosynthetic process"/>
    <property type="evidence" value="ECO:0007669"/>
    <property type="project" value="InterPro"/>
</dbReference>
<feature type="binding site" evidence="7">
    <location>
        <position position="350"/>
    </location>
    <ligand>
        <name>L-glutamate</name>
        <dbReference type="ChEBI" id="CHEBI:29985"/>
    </ligand>
</feature>
<reference evidence="15 16" key="1">
    <citation type="submission" date="2009-02" db="EMBL/GenBank/DDBJ databases">
        <title>Draft genome sequence of Clostridium asparagiforme (DSM 15981).</title>
        <authorList>
            <person name="Sudarsanam P."/>
            <person name="Ley R."/>
            <person name="Guruge J."/>
            <person name="Turnbaugh P.J."/>
            <person name="Mahowald M."/>
            <person name="Liep D."/>
            <person name="Gordon J."/>
        </authorList>
    </citation>
    <scope>NUCLEOTIDE SEQUENCE [LARGE SCALE GENOMIC DNA]</scope>
    <source>
        <strain evidence="15 16">DSM 15981</strain>
    </source>
</reference>
<dbReference type="GO" id="GO:0005524">
    <property type="term" value="F:ATP binding"/>
    <property type="evidence" value="ECO:0007669"/>
    <property type="project" value="UniProtKB-KW"/>
</dbReference>
<dbReference type="PANTHER" id="PTHR43407">
    <property type="entry name" value="GLUTAMINE SYNTHETASE"/>
    <property type="match status" value="1"/>
</dbReference>
<dbReference type="NCBIfam" id="TIGR00653">
    <property type="entry name" value="GlnA"/>
    <property type="match status" value="1"/>
</dbReference>
<feature type="binding site" evidence="8">
    <location>
        <position position="376"/>
    </location>
    <ligand>
        <name>ATP</name>
        <dbReference type="ChEBI" id="CHEBI:30616"/>
    </ligand>
</feature>
<dbReference type="Pfam" id="PF00120">
    <property type="entry name" value="Gln-synt_C"/>
    <property type="match status" value="1"/>
</dbReference>
<dbReference type="InterPro" id="IPR004809">
    <property type="entry name" value="Gln_synth_I"/>
</dbReference>
<evidence type="ECO:0000256" key="9">
    <source>
        <dbReference type="PIRSR" id="PIRSR604809-3"/>
    </source>
</evidence>
<dbReference type="InterPro" id="IPR014746">
    <property type="entry name" value="Gln_synth/guanido_kin_cat_dom"/>
</dbReference>
<keyword evidence="10" id="KW-0597">Phosphoprotein</keyword>
<evidence type="ECO:0000256" key="11">
    <source>
        <dbReference type="PROSITE-ProRule" id="PRU01330"/>
    </source>
</evidence>